<dbReference type="EMBL" id="JX042579">
    <property type="protein sequence ID" value="AFN37809.1"/>
    <property type="molecule type" value="Genomic_DNA"/>
</dbReference>
<evidence type="ECO:0000313" key="2">
    <source>
        <dbReference type="Proteomes" id="UP000009002"/>
    </source>
</evidence>
<organism evidence="1 2">
    <name type="scientific">Mycobacterium phage MacnCheese</name>
    <dbReference type="NCBI Taxonomy" id="2927982"/>
    <lineage>
        <taxon>Viruses</taxon>
        <taxon>Duplodnaviria</taxon>
        <taxon>Heunggongvirae</taxon>
        <taxon>Uroviricota</taxon>
        <taxon>Caudoviricetes</taxon>
        <taxon>Weiservirinae</taxon>
        <taxon>Keshuvirus</taxon>
        <taxon>Keshuvirus macncheese</taxon>
    </lineage>
</organism>
<keyword evidence="2" id="KW-1185">Reference proteome</keyword>
<accession>I6XHZ6</accession>
<proteinExistence type="predicted"/>
<gene>
    <name evidence="1" type="primary">68</name>
    <name evidence="1" type="ORF">MACNCHEESE_68</name>
</gene>
<sequence>MARHYCHGDGCGYCEARIAEIEYERDHPDEVHPYYDGT</sequence>
<name>I6XHZ6_9CAUD</name>
<dbReference type="GeneID" id="40235381"/>
<evidence type="ECO:0000313" key="1">
    <source>
        <dbReference type="EMBL" id="AFN37809.1"/>
    </source>
</evidence>
<dbReference type="Proteomes" id="UP000009002">
    <property type="component" value="Segment"/>
</dbReference>
<reference evidence="2" key="1">
    <citation type="submission" date="2012-05" db="EMBL/GenBank/DDBJ databases">
        <authorList>
            <person name="Everding T.M."/>
            <person name="Alkanani M.S."/>
            <person name="Bell A.C."/>
            <person name="Bohner A."/>
            <person name="Burghgraef A.L."/>
            <person name="DeVries J.T."/>
            <person name="Hooker S.J."/>
            <person name="Jansma C.A."/>
            <person name="Lang J.M."/>
            <person name="Lin J.Y."/>
            <person name="Newhof J.T."/>
            <person name="Noyes I.C.B."/>
            <person name="Schultz L.N."/>
            <person name="Stewart S.L."/>
            <person name="VandeHaar P.S."/>
            <person name="Vasquez J.A."/>
            <person name="Veldkamp K.L."/>
            <person name="Venema K.M."/>
            <person name="Westra V.A."/>
            <person name="Wrobel K.E."/>
            <person name="Harris A.D."/>
            <person name="Wertz J.T."/>
            <person name="DeJong R.J."/>
            <person name="Buck G.A."/>
            <person name="Campbell R."/>
            <person name="Carvalho M.R."/>
            <person name="Johnson A."/>
            <person name="Kettlewell J.M."/>
            <person name="Lee V."/>
            <person name="Loviza R."/>
            <person name="Renner D."/>
            <person name="Serrano M.G."/>
            <person name="Voegtly L.J."/>
            <person name="Walstead R."/>
            <person name="Wang Y.P."/>
            <person name="Bradley K.W."/>
            <person name="Khaja R."/>
            <person name="Lewis M.F."/>
            <person name="Barker L.P."/>
            <person name="Asai D.J."/>
            <person name="Bowman C.A."/>
            <person name="Russell D.A."/>
            <person name="Pope W.H."/>
            <person name="Jacobs-Sera D."/>
            <person name="Hendrix R.W."/>
            <person name="Hatfull G.F."/>
        </authorList>
    </citation>
    <scope>NUCLEOTIDE SEQUENCE [LARGE SCALE GENOMIC DNA]</scope>
</reference>
<protein>
    <submittedName>
        <fullName evidence="1">Uncharacterized protein</fullName>
    </submittedName>
</protein>
<dbReference type="RefSeq" id="YP_009638626.1">
    <property type="nucleotide sequence ID" value="NC_042338.1"/>
</dbReference>
<dbReference type="KEGG" id="vg:40235381"/>